<evidence type="ECO:0000256" key="8">
    <source>
        <dbReference type="PIRNR" id="PIRNR006113"/>
    </source>
</evidence>
<sequence>MMQQIYPSVDHDYMFELNKDFNFSAAHFIPDERAGKCQRVHGHTYFVNLTIAGDQLDELGFLINFSTLKSMIHDQFDHYLLNDLTAFKGKSPSTEVVAQTIYHIIEAHLSKLPNAPKCLQVFLRETPTSYVVYRPKHKEHPNG</sequence>
<evidence type="ECO:0000256" key="5">
    <source>
        <dbReference type="ARBA" id="ARBA00022833"/>
    </source>
</evidence>
<protein>
    <recommendedName>
        <fullName evidence="3 8">6-carboxy-5,6,7,8-tetrahydropterin synthase</fullName>
        <ecNumber evidence="8">4.-.-.-</ecNumber>
    </recommendedName>
</protein>
<dbReference type="PIRSF" id="PIRSF006113">
    <property type="entry name" value="PTP_synth"/>
    <property type="match status" value="1"/>
</dbReference>
<comment type="catalytic activity">
    <reaction evidence="7 8">
        <text>7,8-dihydroneopterin 3'-triphosphate + H2O = 6-carboxy-5,6,7,8-tetrahydropterin + triphosphate + acetaldehyde + 2 H(+)</text>
        <dbReference type="Rhea" id="RHEA:27966"/>
        <dbReference type="ChEBI" id="CHEBI:15343"/>
        <dbReference type="ChEBI" id="CHEBI:15377"/>
        <dbReference type="ChEBI" id="CHEBI:15378"/>
        <dbReference type="ChEBI" id="CHEBI:18036"/>
        <dbReference type="ChEBI" id="CHEBI:58462"/>
        <dbReference type="ChEBI" id="CHEBI:61032"/>
        <dbReference type="EC" id="4.1.2.50"/>
    </reaction>
</comment>
<evidence type="ECO:0000313" key="12">
    <source>
        <dbReference type="Proteomes" id="UP000256562"/>
    </source>
</evidence>
<dbReference type="PANTHER" id="PTHR12589:SF7">
    <property type="entry name" value="6-PYRUVOYL TETRAHYDROBIOPTERIN SYNTHASE"/>
    <property type="match status" value="1"/>
</dbReference>
<dbReference type="NCBIfam" id="TIGR03367">
    <property type="entry name" value="queuosine_QueD"/>
    <property type="match status" value="1"/>
</dbReference>
<dbReference type="GeneID" id="48056821"/>
<dbReference type="SUPFAM" id="SSF55620">
    <property type="entry name" value="Tetrahydrobiopterin biosynthesis enzymes-like"/>
    <property type="match status" value="1"/>
</dbReference>
<dbReference type="RefSeq" id="WP_103210685.1">
    <property type="nucleotide sequence ID" value="NZ_CAJUZQ010000008.1"/>
</dbReference>
<dbReference type="Pfam" id="PF01242">
    <property type="entry name" value="PTPS"/>
    <property type="match status" value="1"/>
</dbReference>
<keyword evidence="6 8" id="KW-0456">Lyase</keyword>
<evidence type="ECO:0000256" key="2">
    <source>
        <dbReference type="ARBA" id="ARBA00008900"/>
    </source>
</evidence>
<dbReference type="KEGG" id="sfq:C7J90_01190"/>
<dbReference type="EC" id="4.-.-.-" evidence="8"/>
<dbReference type="PANTHER" id="PTHR12589">
    <property type="entry name" value="PYRUVOYL TETRAHYDROBIOPTERIN SYNTHASE"/>
    <property type="match status" value="1"/>
</dbReference>
<keyword evidence="5 8" id="KW-0862">Zinc</keyword>
<comment type="pathway">
    <text evidence="1 8">Purine metabolism; 7-cyano-7-deazaguanine biosynthesis.</text>
</comment>
<dbReference type="InterPro" id="IPR038418">
    <property type="entry name" value="6-PTP_synth/QueD_sf"/>
</dbReference>
<dbReference type="InterPro" id="IPR007115">
    <property type="entry name" value="6-PTP_synth/QueD"/>
</dbReference>
<evidence type="ECO:0000256" key="6">
    <source>
        <dbReference type="ARBA" id="ARBA00023239"/>
    </source>
</evidence>
<keyword evidence="4 8" id="KW-0479">Metal-binding</keyword>
<accession>A0A2K3Z2P4</accession>
<reference evidence="11 12" key="1">
    <citation type="journal article" date="2018" name="Vet. Microbiol.">
        <title>Characterisation of Staphylococcus felis isolated from cats using whole genome sequencing.</title>
        <authorList>
            <person name="Worthing K."/>
            <person name="Pang S."/>
            <person name="Trott D.J."/>
            <person name="Abraham S."/>
            <person name="Coombs G.W."/>
            <person name="Jordan D."/>
            <person name="McIntyre L."/>
            <person name="Davies M.R."/>
            <person name="Norris J."/>
        </authorList>
    </citation>
    <scope>NUCLEOTIDE SEQUENCE [LARGE SCALE GENOMIC DNA]</scope>
    <source>
        <strain evidence="10 11">F25</strain>
        <strain evidence="9 12">F9</strain>
    </source>
</reference>
<gene>
    <name evidence="9" type="primary">queD</name>
    <name evidence="10" type="ORF">DOS76_01285</name>
    <name evidence="9" type="ORF">DOS83_09770</name>
</gene>
<dbReference type="EMBL" id="QKYD01000025">
    <property type="protein sequence ID" value="REI24855.1"/>
    <property type="molecule type" value="Genomic_DNA"/>
</dbReference>
<dbReference type="AlphaFoldDB" id="A0A2K3Z2P4"/>
<keyword evidence="8" id="KW-0671">Queuosine biosynthesis</keyword>
<evidence type="ECO:0000256" key="3">
    <source>
        <dbReference type="ARBA" id="ARBA00018141"/>
    </source>
</evidence>
<evidence type="ECO:0000256" key="1">
    <source>
        <dbReference type="ARBA" id="ARBA00005061"/>
    </source>
</evidence>
<dbReference type="OrthoDB" id="9804698at2"/>
<evidence type="ECO:0000313" key="10">
    <source>
        <dbReference type="EMBL" id="REI24855.1"/>
    </source>
</evidence>
<evidence type="ECO:0000256" key="7">
    <source>
        <dbReference type="ARBA" id="ARBA00048807"/>
    </source>
</evidence>
<comment type="caution">
    <text evidence="9">The sequence shown here is derived from an EMBL/GenBank/DDBJ whole genome shotgun (WGS) entry which is preliminary data.</text>
</comment>
<name>A0A2K3Z2P4_9STAP</name>
<comment type="cofactor">
    <cofactor evidence="8">
        <name>Zn(2+)</name>
        <dbReference type="ChEBI" id="CHEBI:29105"/>
    </cofactor>
    <text evidence="8">Binds 1 zinc ion per subunit.</text>
</comment>
<dbReference type="GO" id="GO:0046872">
    <property type="term" value="F:metal ion binding"/>
    <property type="evidence" value="ECO:0007669"/>
    <property type="project" value="UniProtKB-KW"/>
</dbReference>
<dbReference type="Proteomes" id="UP000256562">
    <property type="component" value="Unassembled WGS sequence"/>
</dbReference>
<dbReference type="Gene3D" id="3.30.479.10">
    <property type="entry name" value="6-pyruvoyl tetrahydropterin synthase/QueD"/>
    <property type="match status" value="1"/>
</dbReference>
<dbReference type="UniPathway" id="UPA00391"/>
<evidence type="ECO:0000313" key="11">
    <source>
        <dbReference type="Proteomes" id="UP000256337"/>
    </source>
</evidence>
<dbReference type="Proteomes" id="UP000256337">
    <property type="component" value="Unassembled WGS sequence"/>
</dbReference>
<organism evidence="9 12">
    <name type="scientific">Staphylococcus felis</name>
    <dbReference type="NCBI Taxonomy" id="46127"/>
    <lineage>
        <taxon>Bacteria</taxon>
        <taxon>Bacillati</taxon>
        <taxon>Bacillota</taxon>
        <taxon>Bacilli</taxon>
        <taxon>Bacillales</taxon>
        <taxon>Staphylococcaceae</taxon>
        <taxon>Staphylococcus</taxon>
    </lineage>
</organism>
<dbReference type="GO" id="GO:0070497">
    <property type="term" value="F:6-carboxytetrahydropterin synthase activity"/>
    <property type="evidence" value="ECO:0007669"/>
    <property type="project" value="UniProtKB-EC"/>
</dbReference>
<dbReference type="EMBL" id="QKXQ01000447">
    <property type="protein sequence ID" value="REH92925.1"/>
    <property type="molecule type" value="Genomic_DNA"/>
</dbReference>
<evidence type="ECO:0000313" key="9">
    <source>
        <dbReference type="EMBL" id="REH92925.1"/>
    </source>
</evidence>
<evidence type="ECO:0000256" key="4">
    <source>
        <dbReference type="ARBA" id="ARBA00022723"/>
    </source>
</evidence>
<comment type="similarity">
    <text evidence="2 8">Belongs to the PTPS family. QueD subfamily.</text>
</comment>
<proteinExistence type="inferred from homology"/>